<dbReference type="PANTHER" id="PTHR30417">
    <property type="entry name" value="N-ACETYLMURAMOYL-L-ALANINE AMIDASE AMID"/>
    <property type="match status" value="1"/>
</dbReference>
<dbReference type="InterPro" id="IPR002502">
    <property type="entry name" value="Amidase_domain"/>
</dbReference>
<dbReference type="InterPro" id="IPR051206">
    <property type="entry name" value="NAMLAA_amidase_2"/>
</dbReference>
<dbReference type="SUPFAM" id="SSF55846">
    <property type="entry name" value="N-acetylmuramoyl-L-alanine amidase-like"/>
    <property type="match status" value="1"/>
</dbReference>
<evidence type="ECO:0000256" key="4">
    <source>
        <dbReference type="ARBA" id="ARBA00023316"/>
    </source>
</evidence>
<protein>
    <recommendedName>
        <fullName evidence="2">N-acetylmuramoyl-L-alanine amidase</fullName>
        <ecNumber evidence="2">3.5.1.28</ecNumber>
    </recommendedName>
</protein>
<dbReference type="GO" id="GO:0009254">
    <property type="term" value="P:peptidoglycan turnover"/>
    <property type="evidence" value="ECO:0007669"/>
    <property type="project" value="TreeGrafter"/>
</dbReference>
<reference evidence="6 7" key="1">
    <citation type="submission" date="2016-10" db="EMBL/GenBank/DDBJ databases">
        <authorList>
            <person name="de Groot N.N."/>
        </authorList>
    </citation>
    <scope>NUCLEOTIDE SEQUENCE [LARGE SCALE GENOMIC DNA]</scope>
    <source>
        <strain evidence="6 7">CGMCC 1.10836</strain>
    </source>
</reference>
<dbReference type="Pfam" id="PF01510">
    <property type="entry name" value="Amidase_2"/>
    <property type="match status" value="1"/>
</dbReference>
<keyword evidence="3" id="KW-0378">Hydrolase</keyword>
<evidence type="ECO:0000256" key="1">
    <source>
        <dbReference type="ARBA" id="ARBA00001561"/>
    </source>
</evidence>
<evidence type="ECO:0000313" key="7">
    <source>
        <dbReference type="Proteomes" id="UP000183002"/>
    </source>
</evidence>
<proteinExistence type="predicted"/>
<dbReference type="EC" id="3.5.1.28" evidence="2"/>
<comment type="catalytic activity">
    <reaction evidence="1">
        <text>Hydrolyzes the link between N-acetylmuramoyl residues and L-amino acid residues in certain cell-wall glycopeptides.</text>
        <dbReference type="EC" id="3.5.1.28"/>
    </reaction>
</comment>
<keyword evidence="4" id="KW-0961">Cell wall biogenesis/degradation</keyword>
<dbReference type="Proteomes" id="UP000183002">
    <property type="component" value="Unassembled WGS sequence"/>
</dbReference>
<name>A0A1H8MHD2_9RHOB</name>
<evidence type="ECO:0000259" key="5">
    <source>
        <dbReference type="SMART" id="SM00644"/>
    </source>
</evidence>
<organism evidence="6 7">
    <name type="scientific">Pseudorhodobacter antarcticus</name>
    <dbReference type="NCBI Taxonomy" id="1077947"/>
    <lineage>
        <taxon>Bacteria</taxon>
        <taxon>Pseudomonadati</taxon>
        <taxon>Pseudomonadota</taxon>
        <taxon>Alphaproteobacteria</taxon>
        <taxon>Rhodobacterales</taxon>
        <taxon>Paracoccaceae</taxon>
        <taxon>Pseudorhodobacter</taxon>
    </lineage>
</organism>
<keyword evidence="7" id="KW-1185">Reference proteome</keyword>
<gene>
    <name evidence="6" type="ORF">SAMN05216227_105514</name>
</gene>
<dbReference type="GO" id="GO:0071555">
    <property type="term" value="P:cell wall organization"/>
    <property type="evidence" value="ECO:0007669"/>
    <property type="project" value="UniProtKB-KW"/>
</dbReference>
<accession>A0A1H8MHD2</accession>
<evidence type="ECO:0000256" key="3">
    <source>
        <dbReference type="ARBA" id="ARBA00022801"/>
    </source>
</evidence>
<evidence type="ECO:0000256" key="2">
    <source>
        <dbReference type="ARBA" id="ARBA00011901"/>
    </source>
</evidence>
<dbReference type="AlphaFoldDB" id="A0A1H8MHD2"/>
<dbReference type="GO" id="GO:0008745">
    <property type="term" value="F:N-acetylmuramoyl-L-alanine amidase activity"/>
    <property type="evidence" value="ECO:0007669"/>
    <property type="project" value="UniProtKB-EC"/>
</dbReference>
<dbReference type="PANTHER" id="PTHR30417:SF1">
    <property type="entry name" value="N-ACETYLMURAMOYL-L-ALANINE AMIDASE AMID"/>
    <property type="match status" value="1"/>
</dbReference>
<dbReference type="Gene3D" id="3.40.80.10">
    <property type="entry name" value="Peptidoglycan recognition protein-like"/>
    <property type="match status" value="1"/>
</dbReference>
<dbReference type="STRING" id="1077947.SAMN05216227_105514"/>
<feature type="domain" description="N-acetylmuramoyl-L-alanine amidase" evidence="5">
    <location>
        <begin position="25"/>
        <end position="158"/>
    </location>
</feature>
<dbReference type="SMART" id="SM00644">
    <property type="entry name" value="Ami_2"/>
    <property type="match status" value="1"/>
</dbReference>
<dbReference type="EMBL" id="FOCO01000055">
    <property type="protein sequence ID" value="SEO16684.1"/>
    <property type="molecule type" value="Genomic_DNA"/>
</dbReference>
<dbReference type="InterPro" id="IPR036505">
    <property type="entry name" value="Amidase/PGRP_sf"/>
</dbReference>
<dbReference type="GO" id="GO:0019867">
    <property type="term" value="C:outer membrane"/>
    <property type="evidence" value="ECO:0007669"/>
    <property type="project" value="TreeGrafter"/>
</dbReference>
<sequence>MVTALPVAGTRARSAKRCSKRVPASPNFGERRDGLRPEFIVIHYTAMQSCAAAAARLCDPVAEVSAHYLIDYDGTVQVLVPEGLRAWHSGAGSWRGFSDMNSRSIGIELANDGFEPFPEPQMVALERLIAGIMARWGIGPAGVIAHSDMAPGRKTDPGARFDWRRLARGGLSVWPEAVERRAQNGVSDFDTLARAIGYDGDAGAVLAAFRLRFRPSASGPPDDTDVQLARSLANLIVDQTPPAA</sequence>
<dbReference type="CDD" id="cd06583">
    <property type="entry name" value="PGRP"/>
    <property type="match status" value="1"/>
</dbReference>
<dbReference type="GO" id="GO:0009253">
    <property type="term" value="P:peptidoglycan catabolic process"/>
    <property type="evidence" value="ECO:0007669"/>
    <property type="project" value="InterPro"/>
</dbReference>
<evidence type="ECO:0000313" key="6">
    <source>
        <dbReference type="EMBL" id="SEO16684.1"/>
    </source>
</evidence>